<dbReference type="Gene3D" id="1.10.8.1310">
    <property type="match status" value="1"/>
</dbReference>
<organism evidence="1 2">
    <name type="scientific">Jimgerdemannia flammicorona</name>
    <dbReference type="NCBI Taxonomy" id="994334"/>
    <lineage>
        <taxon>Eukaryota</taxon>
        <taxon>Fungi</taxon>
        <taxon>Fungi incertae sedis</taxon>
        <taxon>Mucoromycota</taxon>
        <taxon>Mucoromycotina</taxon>
        <taxon>Endogonomycetes</taxon>
        <taxon>Endogonales</taxon>
        <taxon>Endogonaceae</taxon>
        <taxon>Jimgerdemannia</taxon>
    </lineage>
</organism>
<proteinExistence type="predicted"/>
<accession>A0A433QUI4</accession>
<dbReference type="AlphaFoldDB" id="A0A433QUI4"/>
<evidence type="ECO:0000313" key="2">
    <source>
        <dbReference type="Proteomes" id="UP000274822"/>
    </source>
</evidence>
<sequence>MTPASFNRKILPADRIKSIHDAIVANDIEQLHTIARSEDGLMCDWLRQQTWPILLHSQEGIPVHEVGSEQDLRDPIQISKDMECSLYYFPQDLSTPQKVQR</sequence>
<reference evidence="1 2" key="1">
    <citation type="journal article" date="2018" name="New Phytol.">
        <title>Phylogenomics of Endogonaceae and evolution of mycorrhizas within Mucoromycota.</title>
        <authorList>
            <person name="Chang Y."/>
            <person name="Desiro A."/>
            <person name="Na H."/>
            <person name="Sandor L."/>
            <person name="Lipzen A."/>
            <person name="Clum A."/>
            <person name="Barry K."/>
            <person name="Grigoriev I.V."/>
            <person name="Martin F.M."/>
            <person name="Stajich J.E."/>
            <person name="Smith M.E."/>
            <person name="Bonito G."/>
            <person name="Spatafora J.W."/>
        </authorList>
    </citation>
    <scope>NUCLEOTIDE SEQUENCE [LARGE SCALE GENOMIC DNA]</scope>
    <source>
        <strain evidence="1 2">AD002</strain>
    </source>
</reference>
<dbReference type="Proteomes" id="UP000274822">
    <property type="component" value="Unassembled WGS sequence"/>
</dbReference>
<gene>
    <name evidence="1" type="ORF">BC938DRAFT_471557</name>
</gene>
<evidence type="ECO:0000313" key="1">
    <source>
        <dbReference type="EMBL" id="RUS33461.1"/>
    </source>
</evidence>
<comment type="caution">
    <text evidence="1">The sequence shown here is derived from an EMBL/GenBank/DDBJ whole genome shotgun (WGS) entry which is preliminary data.</text>
</comment>
<keyword evidence="2" id="KW-1185">Reference proteome</keyword>
<dbReference type="EMBL" id="RBNJ01001183">
    <property type="protein sequence ID" value="RUS33461.1"/>
    <property type="molecule type" value="Genomic_DNA"/>
</dbReference>
<name>A0A433QUI4_9FUNG</name>
<protein>
    <submittedName>
        <fullName evidence="1">Uncharacterized protein</fullName>
    </submittedName>
</protein>